<evidence type="ECO:0000313" key="3">
    <source>
        <dbReference type="Proteomes" id="UP000192906"/>
    </source>
</evidence>
<dbReference type="EMBL" id="FWZU01000001">
    <property type="protein sequence ID" value="SME92663.1"/>
    <property type="molecule type" value="Genomic_DNA"/>
</dbReference>
<evidence type="ECO:0000256" key="1">
    <source>
        <dbReference type="SAM" id="SignalP"/>
    </source>
</evidence>
<keyword evidence="1" id="KW-0732">Signal</keyword>
<dbReference type="RefSeq" id="WP_085097945.1">
    <property type="nucleotide sequence ID" value="NZ_FWZU01000001.1"/>
</dbReference>
<gene>
    <name evidence="2" type="ORF">SAMN06295933_0560</name>
</gene>
<reference evidence="3" key="1">
    <citation type="submission" date="2017-04" db="EMBL/GenBank/DDBJ databases">
        <authorList>
            <person name="Varghese N."/>
            <person name="Submissions S."/>
        </authorList>
    </citation>
    <scope>NUCLEOTIDE SEQUENCE [LARGE SCALE GENOMIC DNA]</scope>
    <source>
        <strain evidence="3">K3S</strain>
    </source>
</reference>
<dbReference type="OrthoDB" id="9553750at2"/>
<evidence type="ECO:0000313" key="2">
    <source>
        <dbReference type="EMBL" id="SME92663.1"/>
    </source>
</evidence>
<organism evidence="2 3">
    <name type="scientific">Desulfovibrio gilichinskyi</name>
    <dbReference type="NCBI Taxonomy" id="1519643"/>
    <lineage>
        <taxon>Bacteria</taxon>
        <taxon>Pseudomonadati</taxon>
        <taxon>Thermodesulfobacteriota</taxon>
        <taxon>Desulfovibrionia</taxon>
        <taxon>Desulfovibrionales</taxon>
        <taxon>Desulfovibrionaceae</taxon>
        <taxon>Desulfovibrio</taxon>
    </lineage>
</organism>
<feature type="signal peptide" evidence="1">
    <location>
        <begin position="1"/>
        <end position="23"/>
    </location>
</feature>
<name>A0A1X7C9S5_9BACT</name>
<protein>
    <submittedName>
        <fullName evidence="2">Uncharacterized protein</fullName>
    </submittedName>
</protein>
<keyword evidence="3" id="KW-1185">Reference proteome</keyword>
<accession>A0A1X7C9S5</accession>
<proteinExistence type="predicted"/>
<sequence length="139" mass="14890">MRVLKILLISCFMLVAAQSFAFAGSGKAIIPHWLSLGGGGQMGAMDIIYISNISTHDLVVKITLYKEDSSTVTSGPQYSNFKDNNTVIGAGETASFSTSTETDSNGYGIIEWKNKDGEDDTVGLISTMPKLLINNGMPF</sequence>
<dbReference type="Proteomes" id="UP000192906">
    <property type="component" value="Unassembled WGS sequence"/>
</dbReference>
<dbReference type="AlphaFoldDB" id="A0A1X7C9S5"/>
<feature type="chain" id="PRO_5012778568" evidence="1">
    <location>
        <begin position="24"/>
        <end position="139"/>
    </location>
</feature>